<dbReference type="PROSITE" id="PS50202">
    <property type="entry name" value="MSP"/>
    <property type="match status" value="1"/>
</dbReference>
<comment type="subcellular location">
    <subcellularLocation>
        <location evidence="1">Endoplasmic reticulum membrane</location>
        <topology evidence="1">Single-pass type IV membrane protein</topology>
    </subcellularLocation>
</comment>
<comment type="similarity">
    <text evidence="2">Belongs to the VAMP-associated protein (VAP) (TC 9.B.17) family.</text>
</comment>
<dbReference type="GO" id="GO:0007009">
    <property type="term" value="P:plasma membrane organization"/>
    <property type="evidence" value="ECO:0007669"/>
    <property type="project" value="UniProtKB-ARBA"/>
</dbReference>
<keyword evidence="11" id="KW-1185">Reference proteome</keyword>
<dbReference type="PANTHER" id="PTHR10809">
    <property type="entry name" value="VESICLE-ASSOCIATED MEMBRANE PROTEIN-ASSOCIATED PROTEIN"/>
    <property type="match status" value="1"/>
</dbReference>
<dbReference type="GO" id="GO:0033149">
    <property type="term" value="F:FFAT motif binding"/>
    <property type="evidence" value="ECO:0007669"/>
    <property type="project" value="TreeGrafter"/>
</dbReference>
<dbReference type="InterPro" id="IPR013783">
    <property type="entry name" value="Ig-like_fold"/>
</dbReference>
<dbReference type="Pfam" id="PF00635">
    <property type="entry name" value="Motile_Sperm"/>
    <property type="match status" value="1"/>
</dbReference>
<evidence type="ECO:0000256" key="1">
    <source>
        <dbReference type="ARBA" id="ARBA00004163"/>
    </source>
</evidence>
<dbReference type="STRING" id="50376.A0A517LKZ0"/>
<feature type="coiled-coil region" evidence="6">
    <location>
        <begin position="205"/>
        <end position="232"/>
    </location>
</feature>
<evidence type="ECO:0000256" key="2">
    <source>
        <dbReference type="ARBA" id="ARBA00008932"/>
    </source>
</evidence>
<feature type="compositionally biased region" description="Polar residues" evidence="7">
    <location>
        <begin position="133"/>
        <end position="166"/>
    </location>
</feature>
<keyword evidence="6" id="KW-0175">Coiled coil</keyword>
<keyword evidence="5 8" id="KW-0472">Membrane</keyword>
<dbReference type="InterPro" id="IPR000535">
    <property type="entry name" value="MSP_dom"/>
</dbReference>
<dbReference type="Gene3D" id="2.60.40.10">
    <property type="entry name" value="Immunoglobulins"/>
    <property type="match status" value="1"/>
</dbReference>
<dbReference type="GO" id="GO:0140506">
    <property type="term" value="F:endoplasmic reticulum-autophagosome adaptor activity"/>
    <property type="evidence" value="ECO:0007669"/>
    <property type="project" value="UniProtKB-ARBA"/>
</dbReference>
<dbReference type="GO" id="GO:0051685">
    <property type="term" value="P:maintenance of ER location"/>
    <property type="evidence" value="ECO:0007669"/>
    <property type="project" value="UniProtKB-ARBA"/>
</dbReference>
<accession>A0A517LKZ0</accession>
<protein>
    <recommendedName>
        <fullName evidence="9">MSP domain-containing protein</fullName>
    </recommendedName>
</protein>
<dbReference type="PANTHER" id="PTHR10809:SF6">
    <property type="entry name" value="AT11025P-RELATED"/>
    <property type="match status" value="1"/>
</dbReference>
<reference evidence="10 11" key="1">
    <citation type="submission" date="2019-07" db="EMBL/GenBank/DDBJ databases">
        <title>Finished genome of Venturia effusa.</title>
        <authorList>
            <person name="Young C.A."/>
            <person name="Cox M.P."/>
            <person name="Ganley A.R.D."/>
            <person name="David W.J."/>
        </authorList>
    </citation>
    <scope>NUCLEOTIDE SEQUENCE [LARGE SCALE GENOMIC DNA]</scope>
    <source>
        <strain evidence="11">albino</strain>
    </source>
</reference>
<dbReference type="GO" id="GO:0001786">
    <property type="term" value="F:phosphatidylserine binding"/>
    <property type="evidence" value="ECO:0007669"/>
    <property type="project" value="UniProtKB-ARBA"/>
</dbReference>
<proteinExistence type="inferred from homology"/>
<dbReference type="GO" id="GO:0090158">
    <property type="term" value="P:endoplasmic reticulum membrane organization"/>
    <property type="evidence" value="ECO:0007669"/>
    <property type="project" value="TreeGrafter"/>
</dbReference>
<dbReference type="OrthoDB" id="264603at2759"/>
<evidence type="ECO:0000256" key="8">
    <source>
        <dbReference type="SAM" id="Phobius"/>
    </source>
</evidence>
<evidence type="ECO:0000256" key="7">
    <source>
        <dbReference type="SAM" id="MobiDB-lite"/>
    </source>
</evidence>
<evidence type="ECO:0000259" key="9">
    <source>
        <dbReference type="PROSITE" id="PS50202"/>
    </source>
</evidence>
<name>A0A517LKZ0_9PEZI</name>
<dbReference type="GO" id="GO:0160219">
    <property type="term" value="C:cortical endoplasmic reticulum membrane"/>
    <property type="evidence" value="ECO:0007669"/>
    <property type="project" value="UniProtKB-ARBA"/>
</dbReference>
<dbReference type="GO" id="GO:1902647">
    <property type="term" value="P:negative regulation of 1-phosphatidyl-1D-myo-inositol 4,5-bisphosphate biosynthetic process"/>
    <property type="evidence" value="ECO:0007669"/>
    <property type="project" value="UniProtKB-ARBA"/>
</dbReference>
<evidence type="ECO:0000256" key="6">
    <source>
        <dbReference type="SAM" id="Coils"/>
    </source>
</evidence>
<evidence type="ECO:0000256" key="4">
    <source>
        <dbReference type="ARBA" id="ARBA00022989"/>
    </source>
</evidence>
<sequence length="282" mass="30329">MSVELDPSELAFKRPFNREVSQVLRLRNPHSDPVGFKVKTTAPKQYCVRPNSGRIDPGGEVEVSVLLQAMKEDPAPDAKCRDKFLVQSVSITAEADFANVSALWSHIEQTNKASIQEKKIRVVFLPADAQTPARTNGVSHSLDTPSQHSPSPSASTPYLASTQGPTSGFEDKPSDSRSLNDAVSSASNPATGGVAATVASVIPSRDDAQAQLAAAKEQIAKLTSQLKEQGELRQRKGVQALEEKGYPNAAQALAHPNQAAGVPLQYVALLCFIFFMIAFLFF</sequence>
<dbReference type="InterPro" id="IPR008962">
    <property type="entry name" value="PapD-like_sf"/>
</dbReference>
<keyword evidence="3 8" id="KW-0812">Transmembrane</keyword>
<dbReference type="GO" id="GO:0061817">
    <property type="term" value="P:endoplasmic reticulum-plasma membrane tethering"/>
    <property type="evidence" value="ECO:0007669"/>
    <property type="project" value="UniProtKB-ARBA"/>
</dbReference>
<dbReference type="GO" id="GO:0061709">
    <property type="term" value="P:reticulophagy"/>
    <property type="evidence" value="ECO:0007669"/>
    <property type="project" value="UniProtKB-ARBA"/>
</dbReference>
<keyword evidence="4 8" id="KW-1133">Transmembrane helix</keyword>
<dbReference type="GO" id="GO:0160214">
    <property type="term" value="F:endoplasmic reticulum-plasma membrane adaptor activity"/>
    <property type="evidence" value="ECO:0007669"/>
    <property type="project" value="UniProtKB-ARBA"/>
</dbReference>
<feature type="domain" description="MSP" evidence="9">
    <location>
        <begin position="2"/>
        <end position="125"/>
    </location>
</feature>
<evidence type="ECO:0000313" key="10">
    <source>
        <dbReference type="EMBL" id="QDS76304.1"/>
    </source>
</evidence>
<dbReference type="EMBL" id="CP042199">
    <property type="protein sequence ID" value="QDS76304.1"/>
    <property type="molecule type" value="Genomic_DNA"/>
</dbReference>
<dbReference type="SUPFAM" id="SSF49354">
    <property type="entry name" value="PapD-like"/>
    <property type="match status" value="1"/>
</dbReference>
<dbReference type="FunFam" id="2.60.40.10:FF:000813">
    <property type="entry name" value="Vesicle-associated protein 1-1"/>
    <property type="match status" value="1"/>
</dbReference>
<organism evidence="10 11">
    <name type="scientific">Venturia effusa</name>
    <dbReference type="NCBI Taxonomy" id="50376"/>
    <lineage>
        <taxon>Eukaryota</taxon>
        <taxon>Fungi</taxon>
        <taxon>Dikarya</taxon>
        <taxon>Ascomycota</taxon>
        <taxon>Pezizomycotina</taxon>
        <taxon>Dothideomycetes</taxon>
        <taxon>Pleosporomycetidae</taxon>
        <taxon>Venturiales</taxon>
        <taxon>Venturiaceae</taxon>
        <taxon>Venturia</taxon>
    </lineage>
</organism>
<feature type="compositionally biased region" description="Polar residues" evidence="7">
    <location>
        <begin position="176"/>
        <end position="189"/>
    </location>
</feature>
<gene>
    <name evidence="10" type="ORF">FKW77_002268</name>
</gene>
<evidence type="ECO:0000313" key="11">
    <source>
        <dbReference type="Proteomes" id="UP000316270"/>
    </source>
</evidence>
<feature type="region of interest" description="Disordered" evidence="7">
    <location>
        <begin position="133"/>
        <end position="191"/>
    </location>
</feature>
<dbReference type="PIRSF" id="PIRSF019693">
    <property type="entry name" value="VAMP-associated"/>
    <property type="match status" value="1"/>
</dbReference>
<evidence type="ECO:0000256" key="5">
    <source>
        <dbReference type="ARBA" id="ARBA00023136"/>
    </source>
</evidence>
<evidence type="ECO:0000256" key="3">
    <source>
        <dbReference type="ARBA" id="ARBA00022692"/>
    </source>
</evidence>
<dbReference type="Proteomes" id="UP000316270">
    <property type="component" value="Chromosome 15"/>
</dbReference>
<feature type="transmembrane region" description="Helical" evidence="8">
    <location>
        <begin position="263"/>
        <end position="281"/>
    </location>
</feature>
<dbReference type="GO" id="GO:0005886">
    <property type="term" value="C:plasma membrane"/>
    <property type="evidence" value="ECO:0007669"/>
    <property type="project" value="TreeGrafter"/>
</dbReference>
<dbReference type="GO" id="GO:0035091">
    <property type="term" value="F:phosphatidylinositol binding"/>
    <property type="evidence" value="ECO:0007669"/>
    <property type="project" value="UniProtKB-ARBA"/>
</dbReference>
<dbReference type="AlphaFoldDB" id="A0A517LKZ0"/>
<dbReference type="InterPro" id="IPR016763">
    <property type="entry name" value="VAP"/>
</dbReference>